<dbReference type="NCBIfam" id="NF045517">
    <property type="entry name" value="halo_surf_dom"/>
    <property type="match status" value="1"/>
</dbReference>
<evidence type="ECO:0000313" key="3">
    <source>
        <dbReference type="Proteomes" id="UP001596145"/>
    </source>
</evidence>
<dbReference type="RefSeq" id="WP_122106557.1">
    <property type="nucleotide sequence ID" value="NZ_JBHSKV010000017.1"/>
</dbReference>
<keyword evidence="3" id="KW-1185">Reference proteome</keyword>
<feature type="compositionally biased region" description="Gly residues" evidence="1">
    <location>
        <begin position="715"/>
        <end position="731"/>
    </location>
</feature>
<organism evidence="2 3">
    <name type="scientific">Halorubrum glutamatedens</name>
    <dbReference type="NCBI Taxonomy" id="2707018"/>
    <lineage>
        <taxon>Archaea</taxon>
        <taxon>Methanobacteriati</taxon>
        <taxon>Methanobacteriota</taxon>
        <taxon>Stenosarchaea group</taxon>
        <taxon>Halobacteria</taxon>
        <taxon>Halobacteriales</taxon>
        <taxon>Haloferacaceae</taxon>
        <taxon>Halorubrum</taxon>
    </lineage>
</organism>
<feature type="compositionally biased region" description="Acidic residues" evidence="1">
    <location>
        <begin position="667"/>
        <end position="684"/>
    </location>
</feature>
<feature type="region of interest" description="Disordered" evidence="1">
    <location>
        <begin position="667"/>
        <end position="779"/>
    </location>
</feature>
<reference evidence="2 3" key="1">
    <citation type="journal article" date="2019" name="Int. J. Syst. Evol. Microbiol.">
        <title>The Global Catalogue of Microorganisms (GCM) 10K type strain sequencing project: providing services to taxonomists for standard genome sequencing and annotation.</title>
        <authorList>
            <consortium name="The Broad Institute Genomics Platform"/>
            <consortium name="The Broad Institute Genome Sequencing Center for Infectious Disease"/>
            <person name="Wu L."/>
            <person name="Ma J."/>
        </authorList>
    </citation>
    <scope>NUCLEOTIDE SEQUENCE [LARGE SCALE GENOMIC DNA]</scope>
    <source>
        <strain evidence="2 3">CGMCC 1.16026</strain>
    </source>
</reference>
<sequence length="802" mass="81982">MPQHSPSPSTNDPLLPAIPARRAVACLLGVLLVGFLIVSTLPAVGTATAGDSPVSVETAAIDAGPVGEAPAAVNASFGSDTYTTTAGDLAEVTVSVENGPKYLLVGGNRLSDSGGPVGFVDVVEVDGEGSVTLTLNTRVAGTGVDYVSVTSEEGSATSCAATGCSLDFVDEEGESVASGLGGLPSNTGADGTVRPLAPERYRLSLVDNATFTVGGDGTVAPAAESERSELVLTEPEHRVAEEVEVFTTMPADPDSDPEGIEPVGSLRSDGLERSAVTKGDRLVIGVEAAGIWGALSHLADEHEAGTVTAGENATGAVLGDLLAAEEGVFLEIEQTNPGRNSAPTRIGPDELEDATLIFESASELESAPDDPTAGRFYLVIDTSDGNAIGDRLDPGEEYRVEFGLDGADGERYRFAEDPDAVDADAPFAAASVGDDGVPEQFPYLSTDGTGVSVDSTFSVSERYLRYDHVTDDGEILVDGDGVTGTTTLLPATELTAVFAYDGGETPRTAESTVRIDDDGNFSIDPGIGEAQPGDRLTVDLYADSGPYDSRTAIVVADADEPDRLRLDDETTELNVTRGDTLSELSVTVRNAGVVENREPLSLEVAGGELYEERYVTVAPDEPRNETFDGTTVDLDPGTYSYTLAIDGDETTGTLTVEPDPAVTQIDDEAAGDDEADGNDGDDGSGTENGTEVSNGTEPGNEAGSTNGTETEDDTGNGGDAGAGNGTDGGGDTETANGTDAGEETDTANGTESGNGSDPDGNGGNAPDETDTSSTPALIPVGTREAFGGTVVVGATYLIGHWV</sequence>
<proteinExistence type="predicted"/>
<dbReference type="EMBL" id="JBHSKV010000017">
    <property type="protein sequence ID" value="MFC5135456.1"/>
    <property type="molecule type" value="Genomic_DNA"/>
</dbReference>
<dbReference type="Proteomes" id="UP001596145">
    <property type="component" value="Unassembled WGS sequence"/>
</dbReference>
<name>A0ABD5QTP0_9EURY</name>
<gene>
    <name evidence="2" type="ORF">ACFPJA_12105</name>
</gene>
<evidence type="ECO:0000313" key="2">
    <source>
        <dbReference type="EMBL" id="MFC5135456.1"/>
    </source>
</evidence>
<comment type="caution">
    <text evidence="2">The sequence shown here is derived from an EMBL/GenBank/DDBJ whole genome shotgun (WGS) entry which is preliminary data.</text>
</comment>
<protein>
    <submittedName>
        <fullName evidence="2">BGTF surface domain-containing protein</fullName>
    </submittedName>
</protein>
<dbReference type="AlphaFoldDB" id="A0ABD5QTP0"/>
<accession>A0ABD5QTP0</accession>
<evidence type="ECO:0000256" key="1">
    <source>
        <dbReference type="SAM" id="MobiDB-lite"/>
    </source>
</evidence>